<evidence type="ECO:0000313" key="2">
    <source>
        <dbReference type="Proteomes" id="UP000271162"/>
    </source>
</evidence>
<reference evidence="3" key="1">
    <citation type="submission" date="2017-02" db="UniProtKB">
        <authorList>
            <consortium name="WormBaseParasite"/>
        </authorList>
    </citation>
    <scope>IDENTIFICATION</scope>
</reference>
<evidence type="ECO:0000313" key="3">
    <source>
        <dbReference type="WBParaSite" id="NBR_0002233401-mRNA-1"/>
    </source>
</evidence>
<gene>
    <name evidence="1" type="ORF">NBR_LOCUS22335</name>
</gene>
<organism evidence="3">
    <name type="scientific">Nippostrongylus brasiliensis</name>
    <name type="common">Rat hookworm</name>
    <dbReference type="NCBI Taxonomy" id="27835"/>
    <lineage>
        <taxon>Eukaryota</taxon>
        <taxon>Metazoa</taxon>
        <taxon>Ecdysozoa</taxon>
        <taxon>Nematoda</taxon>
        <taxon>Chromadorea</taxon>
        <taxon>Rhabditida</taxon>
        <taxon>Rhabditina</taxon>
        <taxon>Rhabditomorpha</taxon>
        <taxon>Strongyloidea</taxon>
        <taxon>Heligmosomidae</taxon>
        <taxon>Nippostrongylus</taxon>
    </lineage>
</organism>
<dbReference type="EMBL" id="UYSL01027823">
    <property type="protein sequence ID" value="VDL87098.1"/>
    <property type="molecule type" value="Genomic_DNA"/>
</dbReference>
<dbReference type="AlphaFoldDB" id="A0A0N4YYL2"/>
<proteinExistence type="predicted"/>
<dbReference type="WBParaSite" id="NBR_0002233401-mRNA-1">
    <property type="protein sequence ID" value="NBR_0002233401-mRNA-1"/>
    <property type="gene ID" value="NBR_0002233401"/>
</dbReference>
<reference evidence="1 2" key="2">
    <citation type="submission" date="2018-11" db="EMBL/GenBank/DDBJ databases">
        <authorList>
            <consortium name="Pathogen Informatics"/>
        </authorList>
    </citation>
    <scope>NUCLEOTIDE SEQUENCE [LARGE SCALE GENOMIC DNA]</scope>
</reference>
<name>A0A0N4YYL2_NIPBR</name>
<keyword evidence="2" id="KW-1185">Reference proteome</keyword>
<protein>
    <submittedName>
        <fullName evidence="3">Tail assembly chaperone</fullName>
    </submittedName>
</protein>
<accession>A0A0N4YYL2</accession>
<dbReference type="Proteomes" id="UP000271162">
    <property type="component" value="Unassembled WGS sequence"/>
</dbReference>
<evidence type="ECO:0000313" key="1">
    <source>
        <dbReference type="EMBL" id="VDL87098.1"/>
    </source>
</evidence>
<sequence>MSEGFNINWGRVRGLKEFVQAAAASSITRYSYDGFEGITDCETYRTLNTIALQLFADVTAAKMKLEEQADDADADALAH</sequence>